<dbReference type="EMBL" id="UXSR01000258">
    <property type="protein sequence ID" value="VDD75841.1"/>
    <property type="molecule type" value="Genomic_DNA"/>
</dbReference>
<feature type="compositionally biased region" description="Low complexity" evidence="1">
    <location>
        <begin position="1125"/>
        <end position="1141"/>
    </location>
</feature>
<accession>A0A158QT12</accession>
<feature type="compositionally biased region" description="Low complexity" evidence="1">
    <location>
        <begin position="1200"/>
        <end position="1225"/>
    </location>
</feature>
<feature type="region of interest" description="Disordered" evidence="1">
    <location>
        <begin position="1006"/>
        <end position="1029"/>
    </location>
</feature>
<organism evidence="2 3">
    <name type="scientific">Mesocestoides corti</name>
    <name type="common">Flatworm</name>
    <dbReference type="NCBI Taxonomy" id="53468"/>
    <lineage>
        <taxon>Eukaryota</taxon>
        <taxon>Metazoa</taxon>
        <taxon>Spiralia</taxon>
        <taxon>Lophotrochozoa</taxon>
        <taxon>Platyhelminthes</taxon>
        <taxon>Cestoda</taxon>
        <taxon>Eucestoda</taxon>
        <taxon>Cyclophyllidea</taxon>
        <taxon>Mesocestoididae</taxon>
        <taxon>Mesocestoides</taxon>
    </lineage>
</organism>
<feature type="compositionally biased region" description="Basic and acidic residues" evidence="1">
    <location>
        <begin position="1016"/>
        <end position="1029"/>
    </location>
</feature>
<evidence type="ECO:0000313" key="2">
    <source>
        <dbReference type="EMBL" id="VDD75841.1"/>
    </source>
</evidence>
<feature type="compositionally biased region" description="Polar residues" evidence="1">
    <location>
        <begin position="443"/>
        <end position="456"/>
    </location>
</feature>
<feature type="region of interest" description="Disordered" evidence="1">
    <location>
        <begin position="510"/>
        <end position="549"/>
    </location>
</feature>
<evidence type="ECO:0000313" key="3">
    <source>
        <dbReference type="Proteomes" id="UP000267029"/>
    </source>
</evidence>
<feature type="compositionally biased region" description="Polar residues" evidence="1">
    <location>
        <begin position="421"/>
        <end position="430"/>
    </location>
</feature>
<feature type="region of interest" description="Disordered" evidence="1">
    <location>
        <begin position="390"/>
        <end position="430"/>
    </location>
</feature>
<evidence type="ECO:0000256" key="1">
    <source>
        <dbReference type="SAM" id="MobiDB-lite"/>
    </source>
</evidence>
<gene>
    <name evidence="2" type="ORF">MCOS_LOCUS1844</name>
</gene>
<protein>
    <submittedName>
        <fullName evidence="2">Uncharacterized protein</fullName>
    </submittedName>
</protein>
<feature type="compositionally biased region" description="Low complexity" evidence="1">
    <location>
        <begin position="1279"/>
        <end position="1292"/>
    </location>
</feature>
<name>A0A158QT12_MESCO</name>
<feature type="compositionally biased region" description="Polar residues" evidence="1">
    <location>
        <begin position="1148"/>
        <end position="1157"/>
    </location>
</feature>
<keyword evidence="3" id="KW-1185">Reference proteome</keyword>
<feature type="region of interest" description="Disordered" evidence="1">
    <location>
        <begin position="442"/>
        <end position="470"/>
    </location>
</feature>
<feature type="region of interest" description="Disordered" evidence="1">
    <location>
        <begin position="1271"/>
        <end position="1310"/>
    </location>
</feature>
<dbReference type="OrthoDB" id="6236702at2759"/>
<reference evidence="2 3" key="1">
    <citation type="submission" date="2018-10" db="EMBL/GenBank/DDBJ databases">
        <authorList>
            <consortium name="Pathogen Informatics"/>
        </authorList>
    </citation>
    <scope>NUCLEOTIDE SEQUENCE [LARGE SCALE GENOMIC DNA]</scope>
</reference>
<proteinExistence type="predicted"/>
<feature type="compositionally biased region" description="Low complexity" evidence="1">
    <location>
        <begin position="522"/>
        <end position="544"/>
    </location>
</feature>
<feature type="compositionally biased region" description="Low complexity" evidence="1">
    <location>
        <begin position="1072"/>
        <end position="1086"/>
    </location>
</feature>
<feature type="compositionally biased region" description="Pro residues" evidence="1">
    <location>
        <begin position="602"/>
        <end position="612"/>
    </location>
</feature>
<feature type="region of interest" description="Disordered" evidence="1">
    <location>
        <begin position="1200"/>
        <end position="1250"/>
    </location>
</feature>
<dbReference type="Proteomes" id="UP000267029">
    <property type="component" value="Unassembled WGS sequence"/>
</dbReference>
<feature type="region of interest" description="Disordered" evidence="1">
    <location>
        <begin position="571"/>
        <end position="623"/>
    </location>
</feature>
<feature type="region of interest" description="Disordered" evidence="1">
    <location>
        <begin position="1072"/>
        <end position="1165"/>
    </location>
</feature>
<sequence length="1376" mass="147305">MRRFGFGGLSSSNLNITKCVISTRLKLRHSLYSYTDQALVNDKHRRRVAVFVWNSAGVEKLADHHACCQDLRACHFGVVHVPRDHRPCRTIVDIRPRSLRQVDVVWAPHRPDCQCEASEKPDLSDNEKLIVRVATKRSRCYRAFVGLTANLPIPHPRINCDRVTSTQVAISVCIGIFPDPLFPSALLIQSLNDSSYHVTLCRVGSCEGSSSCTSRLQVGLQASLHVQQWRICLIGEPSAGCQFIAQWRLDTMDSAYTMESSSGSGTTAYGVGGFDSAGQHLLGFTPPGQTASVAPGPSSVSASYQNDDRFFLEANRSAGKGLAGNYVFQVDGRRLGQLSQSVDELMLRRFPALTAPPGTRVLLPSDGEEAICKSAAIDIRGQRGCSKTAFGAGGSSSLSPPGATGELFTGSSSPHTPPLQNPASAPFATSSLLSRGGDEMLFVNTTHQNPPNQPSSRSKKSSHRQFFTSGAPKTVSDESLIFFSLFEVAQTLGRSDAIKIPSRRFTTALSKVTGDNGGGGSRCRSSSKAGSADGSAEGSSSEASLTKPPAHQQQLYFPSVMVGAGIITSLTPGPPPSRTEIFSGPGAVPSVAPPTRAKPKVDLPPPPPPPPLLSQAPPTSPSVTCERCRRLRHHHKVPSTGSSSMAYEGGGECGNGGGVFATDEDVEQQVSDIRLNRLLQAVSVRSPTHELCPRRTHDLYELCKHLYRTIGPTSTAVHRQADSRQLRRCRTPDIVASRRRELARERILAALCGGEGSLLDQLLQQIVPPPASLSCVFLLACAPPGCTTPTDEMDYEWCVSVALVGREITPTSSVDAAPVWFYDRHSAYLVHRASTCCSRRCLWSAPFVSDLNLQDIVCHQRQLLQLRSDADVQQTSALPSGAIPCLVTSGLFVWRFAPTRAFTGTPPHFGAMPQKWSESTSGGSLSRPWSVLYLGPDSECDEVLSPVSPQPPSSSVASARPDCCSVCRSPQLQLHQRARTQQRQHQQQRQQHVYANLIRHTGGFSTLPSISRRGLRHDPRLPASEKKGVVRASARDFPDDHVGRLVCASSSTRSRFPRSLRSFVVRLQSHSASQASSPSSPQSHQSYCNLPYSLGPPAVPPNPLKQSFNDERLGTAYANLPHLTPSVSNPSNWPSPQSRWRGPGMASGRTTGRSSASDHVPDEIREPKRNYALVDLRPSPASSVVAPGDTITIISTAEDSVSVDGGRGDSSASTLHTNTSTSSSTIVPGGGGGCSRVESQRRRTSSHSLTAVLPVPTLNYVHIMTSASVGKKDPSVWDSGASSSTASSTTSSSEKEQHAPPPTGESLASRVPYAQIDFERMRALTAINGTDVFASVAASTAAAAAAGNSSHKWGKGAISGCAGLRALNARKKSDGV</sequence>